<dbReference type="SUPFAM" id="SSF88713">
    <property type="entry name" value="Glycoside hydrolase/deacetylase"/>
    <property type="match status" value="1"/>
</dbReference>
<dbReference type="GO" id="GO:0005975">
    <property type="term" value="P:carbohydrate metabolic process"/>
    <property type="evidence" value="ECO:0007669"/>
    <property type="project" value="InterPro"/>
</dbReference>
<dbReference type="PANTHER" id="PTHR10587">
    <property type="entry name" value="GLYCOSYL TRANSFERASE-RELATED"/>
    <property type="match status" value="1"/>
</dbReference>
<evidence type="ECO:0000256" key="2">
    <source>
        <dbReference type="SAM" id="Phobius"/>
    </source>
</evidence>
<proteinExistence type="predicted"/>
<dbReference type="InterPro" id="IPR011330">
    <property type="entry name" value="Glyco_hydro/deAcase_b/a-brl"/>
</dbReference>
<dbReference type="RefSeq" id="WP_080065426.1">
    <property type="nucleotide sequence ID" value="NZ_MZGX01000021.1"/>
</dbReference>
<comment type="caution">
    <text evidence="4">The sequence shown here is derived from an EMBL/GenBank/DDBJ whole genome shotgun (WGS) entry which is preliminary data.</text>
</comment>
<keyword evidence="5" id="KW-1185">Reference proteome</keyword>
<accession>A0A1V4SGM8</accession>
<evidence type="ECO:0000313" key="5">
    <source>
        <dbReference type="Proteomes" id="UP000191554"/>
    </source>
</evidence>
<dbReference type="Pfam" id="PF01522">
    <property type="entry name" value="Polysacc_deac_1"/>
    <property type="match status" value="1"/>
</dbReference>
<organism evidence="4 5">
    <name type="scientific">Ruminiclostridium hungatei</name>
    <name type="common">Clostridium hungatei</name>
    <dbReference type="NCBI Taxonomy" id="48256"/>
    <lineage>
        <taxon>Bacteria</taxon>
        <taxon>Bacillati</taxon>
        <taxon>Bacillota</taxon>
        <taxon>Clostridia</taxon>
        <taxon>Eubacteriales</taxon>
        <taxon>Oscillospiraceae</taxon>
        <taxon>Ruminiclostridium</taxon>
    </lineage>
</organism>
<dbReference type="EC" id="3.5.1.-" evidence="4"/>
<name>A0A1V4SGM8_RUMHU</name>
<feature type="domain" description="NodB homology" evidence="3">
    <location>
        <begin position="184"/>
        <end position="380"/>
    </location>
</feature>
<evidence type="ECO:0000256" key="1">
    <source>
        <dbReference type="SAM" id="MobiDB-lite"/>
    </source>
</evidence>
<protein>
    <submittedName>
        <fullName evidence="4">Peptidoglycan-N-acetylmuramic acid deacetylase PdaA</fullName>
        <ecNumber evidence="4">3.5.1.-</ecNumber>
    </submittedName>
</protein>
<keyword evidence="4" id="KW-0378">Hydrolase</keyword>
<dbReference type="CDD" id="cd10917">
    <property type="entry name" value="CE4_NodB_like_6s_7s"/>
    <property type="match status" value="1"/>
</dbReference>
<dbReference type="PROSITE" id="PS51677">
    <property type="entry name" value="NODB"/>
    <property type="match status" value="1"/>
</dbReference>
<dbReference type="OrthoDB" id="258610at2"/>
<dbReference type="GO" id="GO:0016810">
    <property type="term" value="F:hydrolase activity, acting on carbon-nitrogen (but not peptide) bonds"/>
    <property type="evidence" value="ECO:0007669"/>
    <property type="project" value="InterPro"/>
</dbReference>
<gene>
    <name evidence="4" type="primary">pdaA_3</name>
    <name evidence="4" type="ORF">CLHUN_29780</name>
</gene>
<dbReference type="InterPro" id="IPR050248">
    <property type="entry name" value="Polysacc_deacetylase_ArnD"/>
</dbReference>
<dbReference type="Gene3D" id="3.20.20.370">
    <property type="entry name" value="Glycoside hydrolase/deacetylase"/>
    <property type="match status" value="1"/>
</dbReference>
<keyword evidence="2" id="KW-1133">Transmembrane helix</keyword>
<reference evidence="4 5" key="1">
    <citation type="submission" date="2017-03" db="EMBL/GenBank/DDBJ databases">
        <title>Genome sequence of Clostridium hungatei DSM 14427.</title>
        <authorList>
            <person name="Poehlein A."/>
            <person name="Daniel R."/>
        </authorList>
    </citation>
    <scope>NUCLEOTIDE SEQUENCE [LARGE SCALE GENOMIC DNA]</scope>
    <source>
        <strain evidence="4 5">DSM 14427</strain>
    </source>
</reference>
<evidence type="ECO:0000259" key="3">
    <source>
        <dbReference type="PROSITE" id="PS51677"/>
    </source>
</evidence>
<dbReference type="Proteomes" id="UP000191554">
    <property type="component" value="Unassembled WGS sequence"/>
</dbReference>
<dbReference type="EMBL" id="MZGX01000021">
    <property type="protein sequence ID" value="OPX43039.1"/>
    <property type="molecule type" value="Genomic_DNA"/>
</dbReference>
<dbReference type="STRING" id="48256.CLHUN_29780"/>
<sequence>MLKNLIHKLNIYEKYNKLVTREGKRIFIRTVYTLSVCTAAIIFIWYCGIVNLSAKHQKNLLPEIFMENSVQAAQQKITFTTKEPEAVSKVAGTGNLTGASVTGASVTSASVNSGSVTNGKESENSKIGSDKAAGAVNSTGAAIKPKEQVKEPEKKVQDTGAAKVQTAMDAQKVQKTIYKGANTTKVALTFDDGYNKKTVIKVLDILKKYEVKSTFFIIGSVLDDYPEVWKRAIAEGHQICNHTLNHASLTKLSDQQVRNEITGWETSVKKVLGQEYLDRMKKEFPYLRLPGGGGNKSDRILSIAQSCGYKVIGWNLETNSSIINPMKKNHTSAEISVKIEQHIVNNCSKGSIILLHFNQYDIPRLDGIVAGIKKRGYSMKTVTEVIGK</sequence>
<evidence type="ECO:0000313" key="4">
    <source>
        <dbReference type="EMBL" id="OPX43039.1"/>
    </source>
</evidence>
<keyword evidence="2" id="KW-0472">Membrane</keyword>
<feature type="transmembrane region" description="Helical" evidence="2">
    <location>
        <begin position="26"/>
        <end position="46"/>
    </location>
</feature>
<keyword evidence="2" id="KW-0812">Transmembrane</keyword>
<feature type="region of interest" description="Disordered" evidence="1">
    <location>
        <begin position="112"/>
        <end position="131"/>
    </location>
</feature>
<dbReference type="InterPro" id="IPR002509">
    <property type="entry name" value="NODB_dom"/>
</dbReference>
<dbReference type="AlphaFoldDB" id="A0A1V4SGM8"/>